<dbReference type="AlphaFoldDB" id="A0A1H3DCI4"/>
<name>A0A1H3DCI4_9RHOB</name>
<protein>
    <submittedName>
        <fullName evidence="1">Uncharacterized protein</fullName>
    </submittedName>
</protein>
<dbReference type="Proteomes" id="UP000183400">
    <property type="component" value="Unassembled WGS sequence"/>
</dbReference>
<accession>A0A1H3DCI4</accession>
<evidence type="ECO:0000313" key="1">
    <source>
        <dbReference type="EMBL" id="SDX64125.1"/>
    </source>
</evidence>
<reference evidence="2" key="1">
    <citation type="submission" date="2016-10" db="EMBL/GenBank/DDBJ databases">
        <authorList>
            <person name="Varghese N."/>
            <person name="Submissions S."/>
        </authorList>
    </citation>
    <scope>NUCLEOTIDE SEQUENCE [LARGE SCALE GENOMIC DNA]</scope>
    <source>
        <strain evidence="2">DSM 27839</strain>
    </source>
</reference>
<sequence>MTDCNFLSGQFASQEKNFKLFQCSVANGTKEAVESFRYGVLYFGSNSDTRLAEGGFEETHRFSTPNINGNLQPGEKRTFTFVGPDVPIQMDADQIEIVVEVIGVYVSGSRRLR</sequence>
<keyword evidence="2" id="KW-1185">Reference proteome</keyword>
<organism evidence="1 2">
    <name type="scientific">Ruegeria halocynthiae</name>
    <dbReference type="NCBI Taxonomy" id="985054"/>
    <lineage>
        <taxon>Bacteria</taxon>
        <taxon>Pseudomonadati</taxon>
        <taxon>Pseudomonadota</taxon>
        <taxon>Alphaproteobacteria</taxon>
        <taxon>Rhodobacterales</taxon>
        <taxon>Roseobacteraceae</taxon>
        <taxon>Ruegeria</taxon>
    </lineage>
</organism>
<evidence type="ECO:0000313" key="2">
    <source>
        <dbReference type="Proteomes" id="UP000183400"/>
    </source>
</evidence>
<proteinExistence type="predicted"/>
<gene>
    <name evidence="1" type="ORF">SAMN05444358_10862</name>
</gene>
<dbReference type="EMBL" id="FNNP01000008">
    <property type="protein sequence ID" value="SDX64125.1"/>
    <property type="molecule type" value="Genomic_DNA"/>
</dbReference>